<dbReference type="GO" id="GO:0005765">
    <property type="term" value="C:lysosomal membrane"/>
    <property type="evidence" value="ECO:0007669"/>
    <property type="project" value="TreeGrafter"/>
</dbReference>
<sequence>MLTILSNIFYTYLESLPSHKDYFMILARGLIGFSAGNVAVVRSYVAGATTVQERTACMANLSICQAMGFILGPVIQATLVPISYPGPVQSVYFHLNMYTAPALLSACVATISLLFLIFMFKEHRVYDDDVRAVLQNRSVDVEASQSVNGSALTDSLKQIEYKLDYVAVFSTIFLFFGVLFLFTVFETIGTPLTMDMYAWSKSKATLYQGIILGVAGLLSILVFMLVKILAKKFNERYLLLGGFTFCLFGYFTMIPWGNSLPPIGYIPINQSVSSSDAIFALSDFIINNHYTDSPVFTAHKLSKRQTSFGSHNPEFIRNFNIPVTGENNSSYHFVNINNISDNDTRIAFIDTNGRDKQERQDLVTRPAAEAATRATTNTTSFVTNSTFPPNGCPWQYEWCRHVPMIYLAQFLGGTALISIGYPVCNMLTYALYSKVLGPMPQGLWMGWLTASGSLARVVGPVYVSQVYDSFGPLITFSSCCGFIALTIVFYLAVFRRIVPFSFKDKSLSRFGASISEEQIN</sequence>
<keyword evidence="3 6" id="KW-0812">Transmembrane</keyword>
<dbReference type="EMBL" id="CAJHNH020000160">
    <property type="protein sequence ID" value="CAG5115758.1"/>
    <property type="molecule type" value="Genomic_DNA"/>
</dbReference>
<evidence type="ECO:0008006" key="9">
    <source>
        <dbReference type="Google" id="ProtNLM"/>
    </source>
</evidence>
<dbReference type="Proteomes" id="UP000678393">
    <property type="component" value="Unassembled WGS sequence"/>
</dbReference>
<feature type="transmembrane region" description="Helical" evidence="6">
    <location>
        <begin position="404"/>
        <end position="432"/>
    </location>
</feature>
<evidence type="ECO:0000313" key="7">
    <source>
        <dbReference type="EMBL" id="CAG5115758.1"/>
    </source>
</evidence>
<feature type="transmembrane region" description="Helical" evidence="6">
    <location>
        <begin position="22"/>
        <end position="45"/>
    </location>
</feature>
<keyword evidence="5 6" id="KW-0472">Membrane</keyword>
<evidence type="ECO:0000256" key="4">
    <source>
        <dbReference type="ARBA" id="ARBA00022989"/>
    </source>
</evidence>
<evidence type="ECO:0000256" key="2">
    <source>
        <dbReference type="ARBA" id="ARBA00022448"/>
    </source>
</evidence>
<comment type="subcellular location">
    <subcellularLocation>
        <location evidence="1">Endomembrane system</location>
        <topology evidence="1">Multi-pass membrane protein</topology>
    </subcellularLocation>
</comment>
<dbReference type="InterPro" id="IPR011701">
    <property type="entry name" value="MFS"/>
</dbReference>
<feature type="transmembrane region" description="Helical" evidence="6">
    <location>
        <begin position="205"/>
        <end position="225"/>
    </location>
</feature>
<feature type="transmembrane region" description="Helical" evidence="6">
    <location>
        <begin position="57"/>
        <end position="82"/>
    </location>
</feature>
<feature type="transmembrane region" description="Helical" evidence="6">
    <location>
        <begin position="469"/>
        <end position="493"/>
    </location>
</feature>
<dbReference type="Gene3D" id="1.20.1250.20">
    <property type="entry name" value="MFS general substrate transporter like domains"/>
    <property type="match status" value="2"/>
</dbReference>
<proteinExistence type="predicted"/>
<name>A0A8S3YHA6_9EUPU</name>
<keyword evidence="8" id="KW-1185">Reference proteome</keyword>
<feature type="transmembrane region" description="Helical" evidence="6">
    <location>
        <begin position="237"/>
        <end position="257"/>
    </location>
</feature>
<reference evidence="7" key="1">
    <citation type="submission" date="2021-04" db="EMBL/GenBank/DDBJ databases">
        <authorList>
            <consortium name="Molecular Ecology Group"/>
        </authorList>
    </citation>
    <scope>NUCLEOTIDE SEQUENCE</scope>
</reference>
<evidence type="ECO:0000256" key="3">
    <source>
        <dbReference type="ARBA" id="ARBA00022692"/>
    </source>
</evidence>
<feature type="transmembrane region" description="Helical" evidence="6">
    <location>
        <begin position="102"/>
        <end position="120"/>
    </location>
</feature>
<dbReference type="Pfam" id="PF07690">
    <property type="entry name" value="MFS_1"/>
    <property type="match status" value="1"/>
</dbReference>
<keyword evidence="2" id="KW-0813">Transport</keyword>
<dbReference type="PANTHER" id="PTHR23510">
    <property type="entry name" value="INNER MEMBRANE TRANSPORT PROTEIN YAJR"/>
    <property type="match status" value="1"/>
</dbReference>
<dbReference type="InterPro" id="IPR051068">
    <property type="entry name" value="MFS_Domain-Containing_Protein"/>
</dbReference>
<dbReference type="GO" id="GO:0022857">
    <property type="term" value="F:transmembrane transporter activity"/>
    <property type="evidence" value="ECO:0007669"/>
    <property type="project" value="InterPro"/>
</dbReference>
<evidence type="ECO:0000256" key="1">
    <source>
        <dbReference type="ARBA" id="ARBA00004127"/>
    </source>
</evidence>
<gene>
    <name evidence="7" type="ORF">CUNI_LOCUS1316</name>
</gene>
<dbReference type="PANTHER" id="PTHR23510:SF3">
    <property type="entry name" value="MAJOR FACILITATOR SUPERFAMILY DOMAIN-CONTAINING PROTEIN 8"/>
    <property type="match status" value="1"/>
</dbReference>
<accession>A0A8S3YHA6</accession>
<dbReference type="InterPro" id="IPR036259">
    <property type="entry name" value="MFS_trans_sf"/>
</dbReference>
<dbReference type="GO" id="GO:0012505">
    <property type="term" value="C:endomembrane system"/>
    <property type="evidence" value="ECO:0007669"/>
    <property type="project" value="UniProtKB-SubCell"/>
</dbReference>
<evidence type="ECO:0000256" key="6">
    <source>
        <dbReference type="SAM" id="Phobius"/>
    </source>
</evidence>
<dbReference type="AlphaFoldDB" id="A0A8S3YHA6"/>
<protein>
    <recommendedName>
        <fullName evidence="9">Major facilitator superfamily domain-containing protein 8</fullName>
    </recommendedName>
</protein>
<organism evidence="7 8">
    <name type="scientific">Candidula unifasciata</name>
    <dbReference type="NCBI Taxonomy" id="100452"/>
    <lineage>
        <taxon>Eukaryota</taxon>
        <taxon>Metazoa</taxon>
        <taxon>Spiralia</taxon>
        <taxon>Lophotrochozoa</taxon>
        <taxon>Mollusca</taxon>
        <taxon>Gastropoda</taxon>
        <taxon>Heterobranchia</taxon>
        <taxon>Euthyneura</taxon>
        <taxon>Panpulmonata</taxon>
        <taxon>Eupulmonata</taxon>
        <taxon>Stylommatophora</taxon>
        <taxon>Helicina</taxon>
        <taxon>Helicoidea</taxon>
        <taxon>Geomitridae</taxon>
        <taxon>Candidula</taxon>
    </lineage>
</organism>
<evidence type="ECO:0000313" key="8">
    <source>
        <dbReference type="Proteomes" id="UP000678393"/>
    </source>
</evidence>
<dbReference type="OrthoDB" id="370281at2759"/>
<feature type="transmembrane region" description="Helical" evidence="6">
    <location>
        <begin position="165"/>
        <end position="185"/>
    </location>
</feature>
<dbReference type="SUPFAM" id="SSF103473">
    <property type="entry name" value="MFS general substrate transporter"/>
    <property type="match status" value="1"/>
</dbReference>
<comment type="caution">
    <text evidence="7">The sequence shown here is derived from an EMBL/GenBank/DDBJ whole genome shotgun (WGS) entry which is preliminary data.</text>
</comment>
<evidence type="ECO:0000256" key="5">
    <source>
        <dbReference type="ARBA" id="ARBA00023136"/>
    </source>
</evidence>
<feature type="transmembrane region" description="Helical" evidence="6">
    <location>
        <begin position="444"/>
        <end position="463"/>
    </location>
</feature>
<keyword evidence="4 6" id="KW-1133">Transmembrane helix</keyword>